<dbReference type="InterPro" id="IPR015955">
    <property type="entry name" value="Lactate_DH/Glyco_Ohase_4_C"/>
</dbReference>
<evidence type="ECO:0000256" key="10">
    <source>
        <dbReference type="PIRSR" id="PIRSR601088-3"/>
    </source>
</evidence>
<reference evidence="14 15" key="1">
    <citation type="submission" date="2019-05" db="EMBL/GenBank/DDBJ databases">
        <authorList>
            <person name="Narsing Rao M.P."/>
            <person name="Li W.J."/>
        </authorList>
    </citation>
    <scope>NUCLEOTIDE SEQUENCE [LARGE SCALE GENOMIC DNA]</scope>
    <source>
        <strain evidence="14 15">SYSU_K30003</strain>
    </source>
</reference>
<evidence type="ECO:0000256" key="3">
    <source>
        <dbReference type="ARBA" id="ARBA00022723"/>
    </source>
</evidence>
<dbReference type="GO" id="GO:0016616">
    <property type="term" value="F:oxidoreductase activity, acting on the CH-OH group of donors, NAD or NADP as acceptor"/>
    <property type="evidence" value="ECO:0007669"/>
    <property type="project" value="InterPro"/>
</dbReference>
<keyword evidence="15" id="KW-1185">Reference proteome</keyword>
<keyword evidence="10" id="KW-0170">Cobalt</keyword>
<dbReference type="GO" id="GO:0046872">
    <property type="term" value="F:metal ion binding"/>
    <property type="evidence" value="ECO:0007669"/>
    <property type="project" value="UniProtKB-KW"/>
</dbReference>
<name>A0A5R9GC83_9BACL</name>
<dbReference type="GO" id="GO:0004553">
    <property type="term" value="F:hydrolase activity, hydrolyzing O-glycosyl compounds"/>
    <property type="evidence" value="ECO:0007669"/>
    <property type="project" value="InterPro"/>
</dbReference>
<dbReference type="InterPro" id="IPR019802">
    <property type="entry name" value="GlycHydrolase_4_CS"/>
</dbReference>
<keyword evidence="4 12" id="KW-0378">Hydrolase</keyword>
<feature type="binding site" evidence="10">
    <location>
        <position position="199"/>
    </location>
    <ligand>
        <name>Mn(2+)</name>
        <dbReference type="ChEBI" id="CHEBI:29035"/>
    </ligand>
</feature>
<dbReference type="InterPro" id="IPR001088">
    <property type="entry name" value="Glyco_hydro_4"/>
</dbReference>
<dbReference type="Pfam" id="PF11975">
    <property type="entry name" value="Glyco_hydro_4C"/>
    <property type="match status" value="1"/>
</dbReference>
<keyword evidence="10" id="KW-0408">Iron</keyword>
<keyword evidence="7" id="KW-0119">Carbohydrate metabolism</keyword>
<evidence type="ECO:0000256" key="12">
    <source>
        <dbReference type="RuleBase" id="RU361152"/>
    </source>
</evidence>
<comment type="cofactor">
    <cofactor evidence="12">
        <name>NAD(+)</name>
        <dbReference type="ChEBI" id="CHEBI:57540"/>
    </cofactor>
    <text evidence="12">Binds 1 NAD(+) per subunit.</text>
</comment>
<dbReference type="RefSeq" id="WP_138195350.1">
    <property type="nucleotide sequence ID" value="NZ_VCIW01000011.1"/>
</dbReference>
<dbReference type="Pfam" id="PF02056">
    <property type="entry name" value="Glyco_hydro_4"/>
    <property type="match status" value="1"/>
</dbReference>
<comment type="caution">
    <text evidence="14">The sequence shown here is derived from an EMBL/GenBank/DDBJ whole genome shotgun (WGS) entry which is preliminary data.</text>
</comment>
<organism evidence="14 15">
    <name type="scientific">Paenibacillus antri</name>
    <dbReference type="NCBI Taxonomy" id="2582848"/>
    <lineage>
        <taxon>Bacteria</taxon>
        <taxon>Bacillati</taxon>
        <taxon>Bacillota</taxon>
        <taxon>Bacilli</taxon>
        <taxon>Bacillales</taxon>
        <taxon>Paenibacillaceae</taxon>
        <taxon>Paenibacillus</taxon>
    </lineage>
</organism>
<evidence type="ECO:0000256" key="9">
    <source>
        <dbReference type="PIRSR" id="PIRSR601088-2"/>
    </source>
</evidence>
<dbReference type="SUPFAM" id="SSF56327">
    <property type="entry name" value="LDH C-terminal domain-like"/>
    <property type="match status" value="1"/>
</dbReference>
<dbReference type="PANTHER" id="PTHR32092">
    <property type="entry name" value="6-PHOSPHO-BETA-GLUCOSIDASE-RELATED"/>
    <property type="match status" value="1"/>
</dbReference>
<dbReference type="OrthoDB" id="9808275at2"/>
<dbReference type="PRINTS" id="PR00732">
    <property type="entry name" value="GLHYDRLASE4"/>
</dbReference>
<feature type="binding site" evidence="9">
    <location>
        <position position="148"/>
    </location>
    <ligand>
        <name>substrate</name>
    </ligand>
</feature>
<dbReference type="Gene3D" id="3.90.1820.10">
    <property type="entry name" value="AglA-like glucosidase"/>
    <property type="match status" value="1"/>
</dbReference>
<gene>
    <name evidence="14" type="ORF">FE782_16525</name>
</gene>
<dbReference type="InterPro" id="IPR036291">
    <property type="entry name" value="NAD(P)-bd_dom_sf"/>
</dbReference>
<evidence type="ECO:0000313" key="14">
    <source>
        <dbReference type="EMBL" id="TLS50998.1"/>
    </source>
</evidence>
<dbReference type="GO" id="GO:0005975">
    <property type="term" value="P:carbohydrate metabolic process"/>
    <property type="evidence" value="ECO:0007669"/>
    <property type="project" value="InterPro"/>
</dbReference>
<dbReference type="PROSITE" id="PS01324">
    <property type="entry name" value="GLYCOSYL_HYDROL_F4"/>
    <property type="match status" value="1"/>
</dbReference>
<accession>A0A5R9GC83</accession>
<dbReference type="SUPFAM" id="SSF51735">
    <property type="entry name" value="NAD(P)-binding Rossmann-fold domains"/>
    <property type="match status" value="1"/>
</dbReference>
<evidence type="ECO:0000256" key="7">
    <source>
        <dbReference type="ARBA" id="ARBA00023277"/>
    </source>
</evidence>
<dbReference type="EMBL" id="VCIW01000011">
    <property type="protein sequence ID" value="TLS50998.1"/>
    <property type="molecule type" value="Genomic_DNA"/>
</dbReference>
<dbReference type="PANTHER" id="PTHR32092:SF6">
    <property type="entry name" value="ALPHA-GALACTOSIDASE"/>
    <property type="match status" value="1"/>
</dbReference>
<evidence type="ECO:0000256" key="1">
    <source>
        <dbReference type="ARBA" id="ARBA00001936"/>
    </source>
</evidence>
<protein>
    <submittedName>
        <fullName evidence="14">Alpha-glucosidase/alpha-galactosidase</fullName>
    </submittedName>
</protein>
<feature type="site" description="Increases basicity of active site Tyr" evidence="11">
    <location>
        <position position="110"/>
    </location>
</feature>
<evidence type="ECO:0000256" key="8">
    <source>
        <dbReference type="ARBA" id="ARBA00023295"/>
    </source>
</evidence>
<dbReference type="InterPro" id="IPR022616">
    <property type="entry name" value="Glyco_hydro_4_C"/>
</dbReference>
<keyword evidence="3 10" id="KW-0479">Metal-binding</keyword>
<dbReference type="Proteomes" id="UP000309676">
    <property type="component" value="Unassembled WGS sequence"/>
</dbReference>
<comment type="cofactor">
    <cofactor evidence="1">
        <name>Mn(2+)</name>
        <dbReference type="ChEBI" id="CHEBI:29035"/>
    </cofactor>
</comment>
<proteinExistence type="inferred from homology"/>
<evidence type="ECO:0000256" key="5">
    <source>
        <dbReference type="ARBA" id="ARBA00023027"/>
    </source>
</evidence>
<feature type="domain" description="Glycosyl hydrolase family 4 C-terminal" evidence="13">
    <location>
        <begin position="194"/>
        <end position="404"/>
    </location>
</feature>
<dbReference type="AlphaFoldDB" id="A0A5R9GC83"/>
<dbReference type="CDD" id="cd05297">
    <property type="entry name" value="GH4_alpha_glucosidase_galactosidase"/>
    <property type="match status" value="1"/>
</dbReference>
<evidence type="ECO:0000259" key="13">
    <source>
        <dbReference type="Pfam" id="PF11975"/>
    </source>
</evidence>
<keyword evidence="5 12" id="KW-0520">NAD</keyword>
<dbReference type="InterPro" id="IPR053715">
    <property type="entry name" value="GH4_Enzyme_sf"/>
</dbReference>
<evidence type="ECO:0000256" key="2">
    <source>
        <dbReference type="ARBA" id="ARBA00010141"/>
    </source>
</evidence>
<evidence type="ECO:0000256" key="11">
    <source>
        <dbReference type="PIRSR" id="PIRSR601088-4"/>
    </source>
</evidence>
<feature type="binding site" evidence="10">
    <location>
        <position position="169"/>
    </location>
    <ligand>
        <name>Mn(2+)</name>
        <dbReference type="ChEBI" id="CHEBI:29035"/>
    </ligand>
</feature>
<evidence type="ECO:0000256" key="6">
    <source>
        <dbReference type="ARBA" id="ARBA00023211"/>
    </source>
</evidence>
<evidence type="ECO:0000256" key="4">
    <source>
        <dbReference type="ARBA" id="ARBA00022801"/>
    </source>
</evidence>
<sequence length="432" mass="48775">MTKITFLGAGSTVFAKNVLGDTMMTPALQGFELALFDIDKQRLKDSEMMLNNLKRTTGSACVIKAYDDRKEALRGAKYVVNAIQVGGYDPCTITDFEIPKKYGLRQTIADTVGIGGIFRNLRTIPVMLDFAKDIREVCPDAWFLNYTNPMAVLTNVMNTYGGVKTVGLCHSVQACIPHLFDNLGIDKEGVQAKIAGINHMAWLLEVTKDGVDLYPEIKRRAVEKQKEKHGDMVRLEMMLKFGYYITESSEHNAEYHPYFIKRNYPELIERFNIPLDEYPRRCVNQIERWGKMRDELVNDANLTHQRSHEYASYMFEAMETNVPFKIGGNVMNTGLITNLPREACVEVPCLVDRSGVTPTYVGDLPPQCAALNRTNINTQLLTIEAAITGKKEHIYHAAMLDPHTSAELSMDDIIAMCDDLIEAHGDWLPQYK</sequence>
<keyword evidence="8 12" id="KW-0326">Glycosidase</keyword>
<evidence type="ECO:0000313" key="15">
    <source>
        <dbReference type="Proteomes" id="UP000309676"/>
    </source>
</evidence>
<keyword evidence="6 10" id="KW-0464">Manganese</keyword>
<keyword evidence="10" id="KW-0533">Nickel</keyword>
<dbReference type="NCBIfam" id="NF011657">
    <property type="entry name" value="PRK15076.1"/>
    <property type="match status" value="1"/>
</dbReference>
<comment type="similarity">
    <text evidence="2 12">Belongs to the glycosyl hydrolase 4 family.</text>
</comment>